<evidence type="ECO:0000313" key="1">
    <source>
        <dbReference type="EMBL" id="VTT78771.1"/>
    </source>
</evidence>
<dbReference type="Proteomes" id="UP000760494">
    <property type="component" value="Unassembled WGS sequence"/>
</dbReference>
<organism evidence="1 2">
    <name type="scientific">Fusarium fujikuroi</name>
    <name type="common">Bakanae and foot rot disease fungus</name>
    <name type="synonym">Gibberella fujikuroi</name>
    <dbReference type="NCBI Taxonomy" id="5127"/>
    <lineage>
        <taxon>Eukaryota</taxon>
        <taxon>Fungi</taxon>
        <taxon>Dikarya</taxon>
        <taxon>Ascomycota</taxon>
        <taxon>Pezizomycotina</taxon>
        <taxon>Sordariomycetes</taxon>
        <taxon>Hypocreomycetidae</taxon>
        <taxon>Hypocreales</taxon>
        <taxon>Nectriaceae</taxon>
        <taxon>Fusarium</taxon>
        <taxon>Fusarium fujikuroi species complex</taxon>
    </lineage>
</organism>
<dbReference type="EMBL" id="CABFJX010000395">
    <property type="protein sequence ID" value="VTT78771.1"/>
    <property type="molecule type" value="Genomic_DNA"/>
</dbReference>
<feature type="non-terminal residue" evidence="1">
    <location>
        <position position="1"/>
    </location>
</feature>
<evidence type="ECO:0000313" key="2">
    <source>
        <dbReference type="Proteomes" id="UP000760494"/>
    </source>
</evidence>
<reference evidence="1" key="1">
    <citation type="submission" date="2019-05" db="EMBL/GenBank/DDBJ databases">
        <authorList>
            <person name="Piombo E."/>
        </authorList>
    </citation>
    <scope>NUCLEOTIDE SEQUENCE</scope>
    <source>
        <strain evidence="1">C2S</strain>
    </source>
</reference>
<accession>A0A9Q9S102</accession>
<sequence>GEGGSGSAKMAVPEYGDEVAVAITLSIADPPAQLLISNSPHLSE</sequence>
<gene>
    <name evidence="1" type="ORF">C2S_11217</name>
</gene>
<dbReference type="AlphaFoldDB" id="A0A9Q9S102"/>
<name>A0A9Q9S102_FUSFU</name>
<proteinExistence type="predicted"/>
<comment type="caution">
    <text evidence="1">The sequence shown here is derived from an EMBL/GenBank/DDBJ whole genome shotgun (WGS) entry which is preliminary data.</text>
</comment>
<protein>
    <submittedName>
        <fullName evidence="1">Uncharacterized protein</fullName>
    </submittedName>
</protein>